<dbReference type="OrthoDB" id="3206999at2"/>
<protein>
    <submittedName>
        <fullName evidence="1">Tetratricopeptide repeat protein</fullName>
    </submittedName>
</protein>
<dbReference type="EMBL" id="PJMY01000003">
    <property type="protein sequence ID" value="PKV94015.1"/>
    <property type="molecule type" value="Genomic_DNA"/>
</dbReference>
<reference evidence="1 2" key="1">
    <citation type="submission" date="2017-12" db="EMBL/GenBank/DDBJ databases">
        <title>Sequencing the genomes of 1000 Actinobacteria strains.</title>
        <authorList>
            <person name="Klenk H.-P."/>
        </authorList>
    </citation>
    <scope>NUCLEOTIDE SEQUENCE [LARGE SCALE GENOMIC DNA]</scope>
    <source>
        <strain evidence="1 2">DSM 45165</strain>
    </source>
</reference>
<name>A0A2N3WJH4_9PSEU</name>
<organism evidence="1 2">
    <name type="scientific">Amycolatopsis echigonensis</name>
    <dbReference type="NCBI Taxonomy" id="2576905"/>
    <lineage>
        <taxon>Bacteria</taxon>
        <taxon>Bacillati</taxon>
        <taxon>Actinomycetota</taxon>
        <taxon>Actinomycetes</taxon>
        <taxon>Pseudonocardiales</taxon>
        <taxon>Pseudonocardiaceae</taxon>
        <taxon>Amycolatopsis</taxon>
    </lineage>
</organism>
<keyword evidence="2" id="KW-1185">Reference proteome</keyword>
<evidence type="ECO:0000313" key="2">
    <source>
        <dbReference type="Proteomes" id="UP000233750"/>
    </source>
</evidence>
<dbReference type="RefSeq" id="WP_107503640.1">
    <property type="nucleotide sequence ID" value="NZ_PJMY01000003.1"/>
</dbReference>
<gene>
    <name evidence="1" type="ORF">ATK30_4881</name>
</gene>
<sequence>MTAQVESAALRLLHAVHERVQAYTDRYDPSGILDPHIVVEAEELENLGQQAWPNHVPFEVAGTLFNVYWFRYTLLPLDEASERQAMDHLWDALRWYTVLIKMKGVEPDGRMHDVISFDLPDSERAIRWLDDDQGLAELLAAARKPINRFVSERARSGIAADGALAAVDALVAAAGELPSTGMPTVVQVVTWFHWCRFKVIGEDEILRLAHLRMAIDGFRVLSRLDPLLVTVQLRPLITRDPSKGYGPAWWNEHALMLLKALDFEHRPRDLDIAIELLRKTVAAVGDCSRHVLSNAFSRLGNALRMRFERTGRPEDIDDSIAAARNALATLPDGHPFLAGLLSNLAGALRTKFDHVGAMNILDESIALGRRALSVEPKGHRDASVFRMNLGTSLLVRSHYTKSLEDINEAVQWYRDAVKAAQNEYVRRLFCTSVLGGALHERYLSTAKQDDLDEAVMLGSAASRSFPANHPVRASVLVRYGNALTAQFAATGDLEYLNTSINAYHEALSATTVGDYQRVTCLSNLCWALIERYGRTSDLDDLDLSYALAEQLIDHIPAGDPQMTQALLRMASIKFECVKVNRLSITTQDVIDTLQKAMTLKSAPSEDLFQAARALGDLVSSVGKSSISTNWEVGVNAYQVAVELLPRFAWRGLDRASSQQALKVSRGMASSAAGLLLSGGCANDALEILERGRAVMWSQLLQSRADLSGLASVAPELAKRLVTTRNELDSSSLDTKDVLDSNANPNE</sequence>
<dbReference type="AlphaFoldDB" id="A0A2N3WJH4"/>
<dbReference type="Proteomes" id="UP000233750">
    <property type="component" value="Unassembled WGS sequence"/>
</dbReference>
<dbReference type="InterPro" id="IPR011990">
    <property type="entry name" value="TPR-like_helical_dom_sf"/>
</dbReference>
<dbReference type="Gene3D" id="1.25.40.10">
    <property type="entry name" value="Tetratricopeptide repeat domain"/>
    <property type="match status" value="1"/>
</dbReference>
<dbReference type="SUPFAM" id="SSF48452">
    <property type="entry name" value="TPR-like"/>
    <property type="match status" value="1"/>
</dbReference>
<comment type="caution">
    <text evidence="1">The sequence shown here is derived from an EMBL/GenBank/DDBJ whole genome shotgun (WGS) entry which is preliminary data.</text>
</comment>
<evidence type="ECO:0000313" key="1">
    <source>
        <dbReference type="EMBL" id="PKV94015.1"/>
    </source>
</evidence>
<accession>A0A2N3WJH4</accession>
<proteinExistence type="predicted"/>